<evidence type="ECO:0000313" key="7">
    <source>
        <dbReference type="EMBL" id="CAB3769293.1"/>
    </source>
</evidence>
<sequence length="504" mass="53991">MNQRMKANQSPALDDLSSRVPSTLPTSSGLYWGGKWHTPSAAATLTCINPSTGKPLRDVLCGGASEVSAAVGAARDARRVWARTPPLERARCLREAAQRVREHAQELALIDAASCGNPVNAMTRDAEVAATQLEYFAGLVLEIKGETIPTANGSLNYTVREPLGVVARIYPFNHPFMFAAGKIAAPLAAGNTVVAKPPEQAPLSTIRLMELLEDVFPPGVLNCVVGGRDAGAALASHPQVDAIGLIGSVQAGKAVLHAAADTMKHTLLELGGKNAMIVYPDADFDKAVAGAIKGMNFAWCGQSCGSTSRLFVHDSIHDRFVDALTKLLPTLYRPGIATDMRTTMGALVNRTQYERTLHYIDKAREQRATLALGGRHPADPALADGFFVEPTVFVDVQPDMAIARDEIFGPVLSVFRWRDENEMLETVNGLDVGLTGSVWTQGLDTAHRVAAALESGYVWINDTSTHVPGAPFGGYKQSGQGREESKDELLEFTRLKNVNVMLGG</sequence>
<feature type="compositionally biased region" description="Polar residues" evidence="5">
    <location>
        <begin position="1"/>
        <end position="11"/>
    </location>
</feature>
<feature type="region of interest" description="Disordered" evidence="5">
    <location>
        <begin position="1"/>
        <end position="20"/>
    </location>
</feature>
<dbReference type="Pfam" id="PF00171">
    <property type="entry name" value="Aldedh"/>
    <property type="match status" value="1"/>
</dbReference>
<dbReference type="RefSeq" id="WP_246270585.1">
    <property type="nucleotide sequence ID" value="NZ_CADIKF010000062.1"/>
</dbReference>
<keyword evidence="8" id="KW-1185">Reference proteome</keyword>
<feature type="active site" evidence="3">
    <location>
        <position position="269"/>
    </location>
</feature>
<evidence type="ECO:0000256" key="1">
    <source>
        <dbReference type="ARBA" id="ARBA00009986"/>
    </source>
</evidence>
<dbReference type="InterPro" id="IPR029510">
    <property type="entry name" value="Ald_DH_CS_GLU"/>
</dbReference>
<evidence type="ECO:0000256" key="4">
    <source>
        <dbReference type="RuleBase" id="RU003345"/>
    </source>
</evidence>
<dbReference type="InterPro" id="IPR016162">
    <property type="entry name" value="Ald_DH_N"/>
</dbReference>
<dbReference type="EC" id="1.2.1.78" evidence="7"/>
<dbReference type="Gene3D" id="3.40.309.10">
    <property type="entry name" value="Aldehyde Dehydrogenase, Chain A, domain 2"/>
    <property type="match status" value="1"/>
</dbReference>
<dbReference type="PANTHER" id="PTHR11699">
    <property type="entry name" value="ALDEHYDE DEHYDROGENASE-RELATED"/>
    <property type="match status" value="1"/>
</dbReference>
<feature type="domain" description="Aldehyde dehydrogenase" evidence="6">
    <location>
        <begin position="39"/>
        <end position="498"/>
    </location>
</feature>
<dbReference type="InterPro" id="IPR016163">
    <property type="entry name" value="Ald_DH_C"/>
</dbReference>
<dbReference type="PROSITE" id="PS00687">
    <property type="entry name" value="ALDEHYDE_DEHYDR_GLU"/>
    <property type="match status" value="1"/>
</dbReference>
<dbReference type="GO" id="GO:0018474">
    <property type="term" value="F:2-formylbenzoate dehydrogenase (NAD+) activity"/>
    <property type="evidence" value="ECO:0007669"/>
    <property type="project" value="UniProtKB-EC"/>
</dbReference>
<evidence type="ECO:0000256" key="5">
    <source>
        <dbReference type="SAM" id="MobiDB-lite"/>
    </source>
</evidence>
<dbReference type="Gene3D" id="3.40.605.10">
    <property type="entry name" value="Aldehyde Dehydrogenase, Chain A, domain 1"/>
    <property type="match status" value="1"/>
</dbReference>
<dbReference type="InterPro" id="IPR016161">
    <property type="entry name" value="Ald_DH/histidinol_DH"/>
</dbReference>
<reference evidence="7 8" key="1">
    <citation type="submission" date="2020-04" db="EMBL/GenBank/DDBJ databases">
        <authorList>
            <person name="De Canck E."/>
        </authorList>
    </citation>
    <scope>NUCLEOTIDE SEQUENCE [LARGE SCALE GENOMIC DNA]</scope>
    <source>
        <strain evidence="7 8">LMG 29739</strain>
    </source>
</reference>
<comment type="similarity">
    <text evidence="1 4">Belongs to the aldehyde dehydrogenase family.</text>
</comment>
<evidence type="ECO:0000259" key="6">
    <source>
        <dbReference type="Pfam" id="PF00171"/>
    </source>
</evidence>
<evidence type="ECO:0000256" key="3">
    <source>
        <dbReference type="PROSITE-ProRule" id="PRU10007"/>
    </source>
</evidence>
<dbReference type="EMBL" id="CADIKF010000062">
    <property type="protein sequence ID" value="CAB3769293.1"/>
    <property type="molecule type" value="Genomic_DNA"/>
</dbReference>
<dbReference type="AlphaFoldDB" id="A0A6J5ET00"/>
<name>A0A6J5ET00_9BURK</name>
<dbReference type="FunFam" id="3.40.605.10:FF:000007">
    <property type="entry name" value="NAD/NADP-dependent betaine aldehyde dehydrogenase"/>
    <property type="match status" value="1"/>
</dbReference>
<evidence type="ECO:0000256" key="2">
    <source>
        <dbReference type="ARBA" id="ARBA00023002"/>
    </source>
</evidence>
<dbReference type="Proteomes" id="UP000494329">
    <property type="component" value="Unassembled WGS sequence"/>
</dbReference>
<organism evidence="7 8">
    <name type="scientific">Paraburkholderia solisilvae</name>
    <dbReference type="NCBI Taxonomy" id="624376"/>
    <lineage>
        <taxon>Bacteria</taxon>
        <taxon>Pseudomonadati</taxon>
        <taxon>Pseudomonadota</taxon>
        <taxon>Betaproteobacteria</taxon>
        <taxon>Burkholderiales</taxon>
        <taxon>Burkholderiaceae</taxon>
        <taxon>Paraburkholderia</taxon>
    </lineage>
</organism>
<evidence type="ECO:0000313" key="8">
    <source>
        <dbReference type="Proteomes" id="UP000494329"/>
    </source>
</evidence>
<proteinExistence type="inferred from homology"/>
<dbReference type="InterPro" id="IPR015590">
    <property type="entry name" value="Aldehyde_DH_dom"/>
</dbReference>
<dbReference type="SUPFAM" id="SSF53720">
    <property type="entry name" value="ALDH-like"/>
    <property type="match status" value="1"/>
</dbReference>
<accession>A0A6J5ET00</accession>
<protein>
    <submittedName>
        <fullName evidence="7">2-formylbenzoate dehydrogenase</fullName>
        <ecNumber evidence="7">1.2.1.78</ecNumber>
    </submittedName>
</protein>
<keyword evidence="2 4" id="KW-0560">Oxidoreductase</keyword>
<gene>
    <name evidence="7" type="primary">phdK</name>
    <name evidence="7" type="ORF">LMG29739_05509</name>
</gene>